<comment type="caution">
    <text evidence="2">The sequence shown here is derived from an EMBL/GenBank/DDBJ whole genome shotgun (WGS) entry which is preliminary data.</text>
</comment>
<reference evidence="2 3" key="1">
    <citation type="submission" date="2020-03" db="EMBL/GenBank/DDBJ databases">
        <authorList>
            <person name="Lai Q."/>
        </authorList>
    </citation>
    <scope>NUCLEOTIDE SEQUENCE [LARGE SCALE GENOMIC DNA]</scope>
    <source>
        <strain evidence="2 3">CCUG 25036</strain>
    </source>
</reference>
<dbReference type="AlphaFoldDB" id="A0A7X5U6K7"/>
<evidence type="ECO:0000256" key="1">
    <source>
        <dbReference type="SAM" id="SignalP"/>
    </source>
</evidence>
<dbReference type="Proteomes" id="UP000490980">
    <property type="component" value="Unassembled WGS sequence"/>
</dbReference>
<protein>
    <submittedName>
        <fullName evidence="2">DUF4124 domain-containing protein</fullName>
    </submittedName>
</protein>
<evidence type="ECO:0000313" key="2">
    <source>
        <dbReference type="EMBL" id="NII04767.1"/>
    </source>
</evidence>
<evidence type="ECO:0000313" key="3">
    <source>
        <dbReference type="Proteomes" id="UP000490980"/>
    </source>
</evidence>
<accession>A0A7X5U6K7</accession>
<dbReference type="EMBL" id="JAARLZ010000001">
    <property type="protein sequence ID" value="NII04767.1"/>
    <property type="molecule type" value="Genomic_DNA"/>
</dbReference>
<gene>
    <name evidence="2" type="ORF">HBF25_00045</name>
</gene>
<proteinExistence type="predicted"/>
<feature type="signal peptide" evidence="1">
    <location>
        <begin position="1"/>
        <end position="21"/>
    </location>
</feature>
<sequence length="218" mass="23817">MRAVRYILAGAALCLGTAALAQSNTSNNNGVRYKWKDASGASIFSDTLTPDALKSGYDVVNGQGMTVRHVDRALTADERAAARKLADQKAAQDQAQEQRRREDAQMLNAYPDETSFMAAKNAEVDNFEQAARTTRLSLQGQEKALADLLNRAADLERAKQPVPPYLKDRIAAQRDTVTNLRTTLQRQQAAKDTAKAGLDAQLKHYRDVKTAAQTPAGQ</sequence>
<keyword evidence="3" id="KW-1185">Reference proteome</keyword>
<dbReference type="RefSeq" id="WP_166945369.1">
    <property type="nucleotide sequence ID" value="NZ_JAARLZ010000001.1"/>
</dbReference>
<name>A0A7X5U6K7_9GAMM</name>
<feature type="chain" id="PRO_5030510221" evidence="1">
    <location>
        <begin position="22"/>
        <end position="218"/>
    </location>
</feature>
<keyword evidence="1" id="KW-0732">Signal</keyword>
<organism evidence="2 3">
    <name type="scientific">Luteibacter anthropi</name>
    <dbReference type="NCBI Taxonomy" id="564369"/>
    <lineage>
        <taxon>Bacteria</taxon>
        <taxon>Pseudomonadati</taxon>
        <taxon>Pseudomonadota</taxon>
        <taxon>Gammaproteobacteria</taxon>
        <taxon>Lysobacterales</taxon>
        <taxon>Rhodanobacteraceae</taxon>
        <taxon>Luteibacter</taxon>
    </lineage>
</organism>